<proteinExistence type="predicted"/>
<evidence type="ECO:0000256" key="1">
    <source>
        <dbReference type="SAM" id="Phobius"/>
    </source>
</evidence>
<dbReference type="RefSeq" id="WP_187785867.1">
    <property type="nucleotide sequence ID" value="NZ_JACTVA010000037.1"/>
</dbReference>
<keyword evidence="1" id="KW-1133">Transmembrane helix</keyword>
<keyword evidence="1" id="KW-0472">Membrane</keyword>
<organism evidence="2 3">
    <name type="scientific">Teichococcus aerophilus</name>
    <dbReference type="NCBI Taxonomy" id="1224513"/>
    <lineage>
        <taxon>Bacteria</taxon>
        <taxon>Pseudomonadati</taxon>
        <taxon>Pseudomonadota</taxon>
        <taxon>Alphaproteobacteria</taxon>
        <taxon>Acetobacterales</taxon>
        <taxon>Roseomonadaceae</taxon>
        <taxon>Roseomonas</taxon>
    </lineage>
</organism>
<feature type="transmembrane region" description="Helical" evidence="1">
    <location>
        <begin position="12"/>
        <end position="44"/>
    </location>
</feature>
<dbReference type="Proteomes" id="UP000626026">
    <property type="component" value="Unassembled WGS sequence"/>
</dbReference>
<feature type="transmembrane region" description="Helical" evidence="1">
    <location>
        <begin position="56"/>
        <end position="75"/>
    </location>
</feature>
<name>A0ABR7RQ36_9PROT</name>
<keyword evidence="3" id="KW-1185">Reference proteome</keyword>
<evidence type="ECO:0000313" key="2">
    <source>
        <dbReference type="EMBL" id="MBC9208716.1"/>
    </source>
</evidence>
<accession>A0ABR7RQ36</accession>
<comment type="caution">
    <text evidence="2">The sequence shown here is derived from an EMBL/GenBank/DDBJ whole genome shotgun (WGS) entry which is preliminary data.</text>
</comment>
<gene>
    <name evidence="2" type="ORF">IBL26_17840</name>
</gene>
<protein>
    <submittedName>
        <fullName evidence="2">Uncharacterized protein</fullName>
    </submittedName>
</protein>
<reference evidence="2 3" key="1">
    <citation type="journal article" date="2013" name="Int. J. Syst. Evol. Microbiol.">
        <title>Roseomonas aerophila sp. nov., isolated from air.</title>
        <authorList>
            <person name="Kim S.J."/>
            <person name="Weon H.Y."/>
            <person name="Ahn J.H."/>
            <person name="Hong S.B."/>
            <person name="Seok S.J."/>
            <person name="Whang K.S."/>
            <person name="Kwon S.W."/>
        </authorList>
    </citation>
    <scope>NUCLEOTIDE SEQUENCE [LARGE SCALE GENOMIC DNA]</scope>
    <source>
        <strain evidence="2 3">NBRC 108923</strain>
    </source>
</reference>
<keyword evidence="1" id="KW-0812">Transmembrane</keyword>
<sequence length="194" mass="19438">MSRWGELFSGAGLGLLVGLLMGLSAASVVGSILAALAAAFAAFFGLVPNVGTGHGLRVGAFGLACAVGVLGGLTLRTGAIGLAPSIHADVAAWQAAGYPAEEARALVAFQRLGVRPKALEVGPRPNAGIVDPVLFSTVTDLCGRLNRLPPPEALNLLRDPTAGSVGNALATGLQASPEAARPETVRRAVAALCN</sequence>
<evidence type="ECO:0000313" key="3">
    <source>
        <dbReference type="Proteomes" id="UP000626026"/>
    </source>
</evidence>
<dbReference type="EMBL" id="JACTVA010000037">
    <property type="protein sequence ID" value="MBC9208716.1"/>
    <property type="molecule type" value="Genomic_DNA"/>
</dbReference>